<reference evidence="8" key="1">
    <citation type="submission" date="2023-08" db="EMBL/GenBank/DDBJ databases">
        <authorList>
            <person name="Chen Y."/>
            <person name="Shah S."/>
            <person name="Dougan E. K."/>
            <person name="Thang M."/>
            <person name="Chan C."/>
        </authorList>
    </citation>
    <scope>NUCLEOTIDE SEQUENCE</scope>
</reference>
<name>A0AA36IA46_9DINO</name>
<proteinExistence type="inferred from homology"/>
<gene>
    <name evidence="8" type="ORF">EVOR1521_LOCUS10782</name>
</gene>
<feature type="transmembrane region" description="Helical" evidence="7">
    <location>
        <begin position="191"/>
        <end position="213"/>
    </location>
</feature>
<keyword evidence="4 7" id="KW-0812">Transmembrane</keyword>
<feature type="transmembrane region" description="Helical" evidence="7">
    <location>
        <begin position="310"/>
        <end position="329"/>
    </location>
</feature>
<dbReference type="EMBL" id="CAUJNA010001046">
    <property type="protein sequence ID" value="CAJ1383754.1"/>
    <property type="molecule type" value="Genomic_DNA"/>
</dbReference>
<feature type="transmembrane region" description="Helical" evidence="7">
    <location>
        <begin position="444"/>
        <end position="469"/>
    </location>
</feature>
<evidence type="ECO:0000256" key="3">
    <source>
        <dbReference type="ARBA" id="ARBA00022448"/>
    </source>
</evidence>
<dbReference type="Proteomes" id="UP001178507">
    <property type="component" value="Unassembled WGS sequence"/>
</dbReference>
<accession>A0AA36IA46</accession>
<keyword evidence="3" id="KW-0813">Transport</keyword>
<comment type="caution">
    <text evidence="8">The sequence shown here is derived from an EMBL/GenBank/DDBJ whole genome shotgun (WGS) entry which is preliminary data.</text>
</comment>
<dbReference type="PANTHER" id="PTHR31585">
    <property type="entry name" value="FOLATE-BIOPTERIN TRANSPORTER 1, CHLOROPLASTIC"/>
    <property type="match status" value="1"/>
</dbReference>
<dbReference type="InterPro" id="IPR039309">
    <property type="entry name" value="BT1"/>
</dbReference>
<evidence type="ECO:0000256" key="1">
    <source>
        <dbReference type="ARBA" id="ARBA00004141"/>
    </source>
</evidence>
<keyword evidence="5 7" id="KW-1133">Transmembrane helix</keyword>
<comment type="subcellular location">
    <subcellularLocation>
        <location evidence="1">Membrane</location>
        <topology evidence="1">Multi-pass membrane protein</topology>
    </subcellularLocation>
</comment>
<feature type="transmembrane region" description="Helical" evidence="7">
    <location>
        <begin position="77"/>
        <end position="98"/>
    </location>
</feature>
<evidence type="ECO:0000313" key="8">
    <source>
        <dbReference type="EMBL" id="CAJ1383754.1"/>
    </source>
</evidence>
<dbReference type="GO" id="GO:0016020">
    <property type="term" value="C:membrane"/>
    <property type="evidence" value="ECO:0007669"/>
    <property type="project" value="UniProtKB-SubCell"/>
</dbReference>
<feature type="transmembrane region" description="Helical" evidence="7">
    <location>
        <begin position="104"/>
        <end position="127"/>
    </location>
</feature>
<keyword evidence="9" id="KW-1185">Reference proteome</keyword>
<dbReference type="SUPFAM" id="SSF103473">
    <property type="entry name" value="MFS general substrate transporter"/>
    <property type="match status" value="1"/>
</dbReference>
<dbReference type="Pfam" id="PF03092">
    <property type="entry name" value="BT1"/>
    <property type="match status" value="1"/>
</dbReference>
<evidence type="ECO:0000256" key="7">
    <source>
        <dbReference type="SAM" id="Phobius"/>
    </source>
</evidence>
<evidence type="ECO:0000256" key="4">
    <source>
        <dbReference type="ARBA" id="ARBA00022692"/>
    </source>
</evidence>
<dbReference type="PANTHER" id="PTHR31585:SF5">
    <property type="entry name" value="RNA-BINDING S4 DOMAIN-CONTAINING PROTEIN"/>
    <property type="match status" value="1"/>
</dbReference>
<dbReference type="AlphaFoldDB" id="A0AA36IA46"/>
<dbReference type="InterPro" id="IPR036259">
    <property type="entry name" value="MFS_trans_sf"/>
</dbReference>
<feature type="transmembrane region" description="Helical" evidence="7">
    <location>
        <begin position="529"/>
        <end position="553"/>
    </location>
</feature>
<feature type="transmembrane region" description="Helical" evidence="7">
    <location>
        <begin position="139"/>
        <end position="160"/>
    </location>
</feature>
<feature type="transmembrane region" description="Helical" evidence="7">
    <location>
        <begin position="349"/>
        <end position="367"/>
    </location>
</feature>
<evidence type="ECO:0000256" key="5">
    <source>
        <dbReference type="ARBA" id="ARBA00022989"/>
    </source>
</evidence>
<protein>
    <submittedName>
        <fullName evidence="8">Uncharacterized protein</fullName>
    </submittedName>
</protein>
<feature type="transmembrane region" description="Helical" evidence="7">
    <location>
        <begin position="234"/>
        <end position="253"/>
    </location>
</feature>
<feature type="transmembrane region" description="Helical" evidence="7">
    <location>
        <begin position="379"/>
        <end position="402"/>
    </location>
</feature>
<feature type="transmembrane region" description="Helical" evidence="7">
    <location>
        <begin position="414"/>
        <end position="432"/>
    </location>
</feature>
<feature type="transmembrane region" description="Helical" evidence="7">
    <location>
        <begin position="268"/>
        <end position="289"/>
    </location>
</feature>
<evidence type="ECO:0000256" key="2">
    <source>
        <dbReference type="ARBA" id="ARBA00007015"/>
    </source>
</evidence>
<comment type="similarity">
    <text evidence="2">Belongs to the major facilitator superfamily. Folate-biopterin transporter (TC 2.A.71) family.</text>
</comment>
<organism evidence="8 9">
    <name type="scientific">Effrenium voratum</name>
    <dbReference type="NCBI Taxonomy" id="2562239"/>
    <lineage>
        <taxon>Eukaryota</taxon>
        <taxon>Sar</taxon>
        <taxon>Alveolata</taxon>
        <taxon>Dinophyceae</taxon>
        <taxon>Suessiales</taxon>
        <taxon>Symbiodiniaceae</taxon>
        <taxon>Effrenium</taxon>
    </lineage>
</organism>
<feature type="transmembrane region" description="Helical" evidence="7">
    <location>
        <begin position="489"/>
        <end position="508"/>
    </location>
</feature>
<keyword evidence="6 7" id="KW-0472">Membrane</keyword>
<sequence>MMQAEMGPDTKNSQACAESVIQKYDFAFSGVCDNCDKSIPVDLSEMDVEATQSVDHKIWGDSISLWRRATIGVPLNGFFFGFLSGLLGGTGYGFFLGYLGLDPYVLAAAGSIMKLPEVLLLPLGYLNDKVPIRGYRRKSYIIISWIISFVAFLVMCTHPLPDPYFCRGADGSYDYTVPPCNPGAHDQKSYYILPMAMISLGFNMGSVANEGLLLEYSQLEPKEKRGTIKAEMTMVTTAGQLAAALFIGCFMNGKEYLGTFDWSLDFNHMMLIAMILVLVQIPLTMFFVYEPQQRQIPAASVTTSWQLVKSSAFVAVLMFAFGTHMMVGISTTAAPLVRSQWAGVKVLQQQLYGMVSMVMTVLAVWFLKAYFLQTSWRKIFYSSCVAAVLLDAAPAFLTVFGVVRNQYFYLGEEILAALPIAALKLVSGLLLIEMSEPGREGLCFGLLGTVYNASAPFASAISNQIFGSFKPSLSDVANYVQDDPSFRKTVAWSYVVTYGTTMAGFALIRLIPAQKEEAQKRKKEWGSHWLYAVLALGFPSICLLYATSVLVMANVDSVSCLEIVGGQGC</sequence>
<evidence type="ECO:0000256" key="6">
    <source>
        <dbReference type="ARBA" id="ARBA00023136"/>
    </source>
</evidence>
<evidence type="ECO:0000313" key="9">
    <source>
        <dbReference type="Proteomes" id="UP001178507"/>
    </source>
</evidence>